<feature type="compositionally biased region" description="Polar residues" evidence="4">
    <location>
        <begin position="179"/>
        <end position="188"/>
    </location>
</feature>
<dbReference type="EMBL" id="JAUESC010000384">
    <property type="protein sequence ID" value="KAK0583047.1"/>
    <property type="molecule type" value="Genomic_DNA"/>
</dbReference>
<dbReference type="SUPFAM" id="SSF48403">
    <property type="entry name" value="Ankyrin repeat"/>
    <property type="match status" value="1"/>
</dbReference>
<dbReference type="PANTHER" id="PTHR24186">
    <property type="entry name" value="PROTEIN PHOSPHATASE 1 REGULATORY SUBUNIT"/>
    <property type="match status" value="1"/>
</dbReference>
<evidence type="ECO:0000256" key="3">
    <source>
        <dbReference type="PROSITE-ProRule" id="PRU00023"/>
    </source>
</evidence>
<dbReference type="Proteomes" id="UP001168877">
    <property type="component" value="Unassembled WGS sequence"/>
</dbReference>
<protein>
    <submittedName>
        <fullName evidence="5">Uncharacterized protein</fullName>
    </submittedName>
</protein>
<dbReference type="PANTHER" id="PTHR24186:SF26">
    <property type="entry name" value="ANKYRIN REPEAT PLANT PROTEIN"/>
    <property type="match status" value="1"/>
</dbReference>
<keyword evidence="2 3" id="KW-0040">ANK repeat</keyword>
<sequence>MVDMALYVAAEYGYVDLVKEMIKFHDIAMAGTKSRNGYDAFHIAAKQGNLECLFLYIEVWKVLMDAILELSMVCDSLNTMTLHTTASQGHIEVVNFLLEKGSSDNVVAIAKNSAKSALNSAVRNGHVADRKGKQHIQLNFNKSARTIRPVQCSTTRAATVAAMAAFSGGFSGFEDKGRNSSGDGTLQRQIRRPRPAVSARGPTRLRGTRGQVRRWQ</sequence>
<keyword evidence="1" id="KW-0677">Repeat</keyword>
<reference evidence="5" key="1">
    <citation type="journal article" date="2022" name="Plant J.">
        <title>Strategies of tolerance reflected in two North American maple genomes.</title>
        <authorList>
            <person name="McEvoy S.L."/>
            <person name="Sezen U.U."/>
            <person name="Trouern-Trend A."/>
            <person name="McMahon S.M."/>
            <person name="Schaberg P.G."/>
            <person name="Yang J."/>
            <person name="Wegrzyn J.L."/>
            <person name="Swenson N.G."/>
        </authorList>
    </citation>
    <scope>NUCLEOTIDE SEQUENCE</scope>
    <source>
        <strain evidence="5">NS2018</strain>
    </source>
</reference>
<evidence type="ECO:0000256" key="4">
    <source>
        <dbReference type="SAM" id="MobiDB-lite"/>
    </source>
</evidence>
<dbReference type="PROSITE" id="PS50088">
    <property type="entry name" value="ANK_REPEAT"/>
    <property type="match status" value="1"/>
</dbReference>
<proteinExistence type="predicted"/>
<comment type="caution">
    <text evidence="5">The sequence shown here is derived from an EMBL/GenBank/DDBJ whole genome shotgun (WGS) entry which is preliminary data.</text>
</comment>
<reference evidence="5" key="2">
    <citation type="submission" date="2023-06" db="EMBL/GenBank/DDBJ databases">
        <authorList>
            <person name="Swenson N.G."/>
            <person name="Wegrzyn J.L."/>
            <person name="Mcevoy S.L."/>
        </authorList>
    </citation>
    <scope>NUCLEOTIDE SEQUENCE</scope>
    <source>
        <strain evidence="5">NS2018</strain>
        <tissue evidence="5">Leaf</tissue>
    </source>
</reference>
<keyword evidence="6" id="KW-1185">Reference proteome</keyword>
<dbReference type="GO" id="GO:0005886">
    <property type="term" value="C:plasma membrane"/>
    <property type="evidence" value="ECO:0007669"/>
    <property type="project" value="TreeGrafter"/>
</dbReference>
<organism evidence="5 6">
    <name type="scientific">Acer saccharum</name>
    <name type="common">Sugar maple</name>
    <dbReference type="NCBI Taxonomy" id="4024"/>
    <lineage>
        <taxon>Eukaryota</taxon>
        <taxon>Viridiplantae</taxon>
        <taxon>Streptophyta</taxon>
        <taxon>Embryophyta</taxon>
        <taxon>Tracheophyta</taxon>
        <taxon>Spermatophyta</taxon>
        <taxon>Magnoliopsida</taxon>
        <taxon>eudicotyledons</taxon>
        <taxon>Gunneridae</taxon>
        <taxon>Pentapetalae</taxon>
        <taxon>rosids</taxon>
        <taxon>malvids</taxon>
        <taxon>Sapindales</taxon>
        <taxon>Sapindaceae</taxon>
        <taxon>Hippocastanoideae</taxon>
        <taxon>Acereae</taxon>
        <taxon>Acer</taxon>
    </lineage>
</organism>
<name>A0AA39VKA3_ACESA</name>
<dbReference type="AlphaFoldDB" id="A0AA39VKA3"/>
<evidence type="ECO:0000313" key="6">
    <source>
        <dbReference type="Proteomes" id="UP001168877"/>
    </source>
</evidence>
<dbReference type="Gene3D" id="1.25.40.20">
    <property type="entry name" value="Ankyrin repeat-containing domain"/>
    <property type="match status" value="1"/>
</dbReference>
<evidence type="ECO:0000313" key="5">
    <source>
        <dbReference type="EMBL" id="KAK0583047.1"/>
    </source>
</evidence>
<feature type="region of interest" description="Disordered" evidence="4">
    <location>
        <begin position="173"/>
        <end position="216"/>
    </location>
</feature>
<dbReference type="InterPro" id="IPR036770">
    <property type="entry name" value="Ankyrin_rpt-contain_sf"/>
</dbReference>
<accession>A0AA39VKA3</accession>
<feature type="repeat" description="ANK" evidence="3">
    <location>
        <begin position="77"/>
        <end position="109"/>
    </location>
</feature>
<evidence type="ECO:0000256" key="1">
    <source>
        <dbReference type="ARBA" id="ARBA00022737"/>
    </source>
</evidence>
<dbReference type="InterPro" id="IPR002110">
    <property type="entry name" value="Ankyrin_rpt"/>
</dbReference>
<dbReference type="Pfam" id="PF13637">
    <property type="entry name" value="Ank_4"/>
    <property type="match status" value="1"/>
</dbReference>
<gene>
    <name evidence="5" type="ORF">LWI29_032830</name>
</gene>
<evidence type="ECO:0000256" key="2">
    <source>
        <dbReference type="ARBA" id="ARBA00023043"/>
    </source>
</evidence>